<reference evidence="4 5" key="1">
    <citation type="journal article" date="2018" name="IMA Fungus">
        <title>IMA Genome-F 9: Draft genome sequence of Annulohypoxylon stygium, Aspergillus mulundensis, Berkeleyomyces basicola (syn. Thielaviopsis basicola), Ceratocystis smalleyi, two Cercospora beticola strains, Coleophoma cylindrospora, Fusarium fracticaudum, Phialophora cf. hyalina, and Morchella septimelata.</title>
        <authorList>
            <person name="Wingfield B.D."/>
            <person name="Bills G.F."/>
            <person name="Dong Y."/>
            <person name="Huang W."/>
            <person name="Nel W.J."/>
            <person name="Swalarsk-Parry B.S."/>
            <person name="Vaghefi N."/>
            <person name="Wilken P.M."/>
            <person name="An Z."/>
            <person name="de Beer Z.W."/>
            <person name="De Vos L."/>
            <person name="Chen L."/>
            <person name="Duong T.A."/>
            <person name="Gao Y."/>
            <person name="Hammerbacher A."/>
            <person name="Kikkert J.R."/>
            <person name="Li Y."/>
            <person name="Li H."/>
            <person name="Li K."/>
            <person name="Li Q."/>
            <person name="Liu X."/>
            <person name="Ma X."/>
            <person name="Naidoo K."/>
            <person name="Pethybridge S.J."/>
            <person name="Sun J."/>
            <person name="Steenkamp E.T."/>
            <person name="van der Nest M.A."/>
            <person name="van Wyk S."/>
            <person name="Wingfield M.J."/>
            <person name="Xiong C."/>
            <person name="Yue Q."/>
            <person name="Zhang X."/>
        </authorList>
    </citation>
    <scope>NUCLEOTIDE SEQUENCE [LARGE SCALE GENOMIC DNA]</scope>
    <source>
        <strain evidence="4 5">BP5796</strain>
    </source>
</reference>
<dbReference type="InterPro" id="IPR058841">
    <property type="entry name" value="HTH_76"/>
</dbReference>
<feature type="region of interest" description="Disordered" evidence="1">
    <location>
        <begin position="88"/>
        <end position="112"/>
    </location>
</feature>
<gene>
    <name evidence="4" type="ORF">BP5796_01087</name>
</gene>
<dbReference type="Pfam" id="PF17733">
    <property type="entry name" value="KPWE_dom"/>
    <property type="match status" value="1"/>
</dbReference>
<dbReference type="Pfam" id="PF25871">
    <property type="entry name" value="HTH_76"/>
    <property type="match status" value="1"/>
</dbReference>
<feature type="domain" description="Peroxisomal membrane protein PEX14-like KPWE" evidence="2">
    <location>
        <begin position="113"/>
        <end position="159"/>
    </location>
</feature>
<dbReference type="EMBL" id="PDLN01000001">
    <property type="protein sequence ID" value="RDW95324.1"/>
    <property type="molecule type" value="Genomic_DNA"/>
</dbReference>
<comment type="caution">
    <text evidence="4">The sequence shown here is derived from an EMBL/GenBank/DDBJ whole genome shotgun (WGS) entry which is preliminary data.</text>
</comment>
<evidence type="ECO:0000313" key="4">
    <source>
        <dbReference type="EMBL" id="RDW95324.1"/>
    </source>
</evidence>
<dbReference type="PANTHER" id="PTHR36855:SF1">
    <property type="entry name" value="PEROXISOME MEMBRANE ANCHOR PROTEIN PEX14P N-TERMINAL DOMAIN-CONTAINING PROTEIN"/>
    <property type="match status" value="1"/>
</dbReference>
<name>A0A3D8T9X1_9HELO</name>
<accession>A0A3D8T9X1</accession>
<evidence type="ECO:0000256" key="1">
    <source>
        <dbReference type="SAM" id="MobiDB-lite"/>
    </source>
</evidence>
<dbReference type="InterPro" id="IPR040554">
    <property type="entry name" value="KPWE_PEX14_dom"/>
</dbReference>
<dbReference type="PANTHER" id="PTHR36855">
    <property type="entry name" value="CHROMOSOME 10, WHOLE GENOME SHOTGUN SEQUENCE"/>
    <property type="match status" value="1"/>
</dbReference>
<keyword evidence="5" id="KW-1185">Reference proteome</keyword>
<proteinExistence type="predicted"/>
<dbReference type="Proteomes" id="UP000256328">
    <property type="component" value="Unassembled WGS sequence"/>
</dbReference>
<dbReference type="AlphaFoldDB" id="A0A3D8T9X1"/>
<organism evidence="4 5">
    <name type="scientific">Coleophoma crateriformis</name>
    <dbReference type="NCBI Taxonomy" id="565419"/>
    <lineage>
        <taxon>Eukaryota</taxon>
        <taxon>Fungi</taxon>
        <taxon>Dikarya</taxon>
        <taxon>Ascomycota</taxon>
        <taxon>Pezizomycotina</taxon>
        <taxon>Leotiomycetes</taxon>
        <taxon>Helotiales</taxon>
        <taxon>Dermateaceae</taxon>
        <taxon>Coleophoma</taxon>
    </lineage>
</organism>
<dbReference type="OrthoDB" id="9936937at2759"/>
<feature type="region of interest" description="Disordered" evidence="1">
    <location>
        <begin position="140"/>
        <end position="186"/>
    </location>
</feature>
<feature type="domain" description="PEX14-like helix-turn-helix" evidence="3">
    <location>
        <begin position="15"/>
        <end position="82"/>
    </location>
</feature>
<evidence type="ECO:0000313" key="5">
    <source>
        <dbReference type="Proteomes" id="UP000256328"/>
    </source>
</evidence>
<evidence type="ECO:0000259" key="2">
    <source>
        <dbReference type="Pfam" id="PF17733"/>
    </source>
</evidence>
<evidence type="ECO:0000259" key="3">
    <source>
        <dbReference type="Pfam" id="PF25871"/>
    </source>
</evidence>
<sequence length="186" mass="20653">MSTENETETTADQSEVFRQLEDYPWDRDKEFQGGLSAILGDTTSAPQIHELTLRAQCFYFSRKKLNGAPIDFDAYKAYIAHRNVPIPSVPKTQDIPHHEADLPPAAEDPKSAPYPPTFSDIVALITSGAPIPGIKEIPPTVLKEQATKPVATKRRKPWESETAPLEQGGTFGDRRDEVIEQDVPDV</sequence>
<protein>
    <submittedName>
        <fullName evidence="4">Uncharacterized protein</fullName>
    </submittedName>
</protein>